<keyword evidence="5 12" id="KW-0444">Lipid biosynthesis</keyword>
<evidence type="ECO:0000313" key="14">
    <source>
        <dbReference type="Proteomes" id="UP000239867"/>
    </source>
</evidence>
<feature type="active site" description="Proton donor" evidence="12">
    <location>
        <position position="269"/>
    </location>
</feature>
<dbReference type="HAMAP" id="MF_00388">
    <property type="entry name" value="LpxC"/>
    <property type="match status" value="1"/>
</dbReference>
<reference evidence="13 14" key="1">
    <citation type="journal article" date="2018" name="MBio">
        <title>Insights into the evolution of host association through the isolation and characterization of a novel human periodontal pathobiont, Desulfobulbus oralis.</title>
        <authorList>
            <person name="Cross K.L."/>
            <person name="Chirania P."/>
            <person name="Xiong W."/>
            <person name="Beall C.J."/>
            <person name="Elkins J.G."/>
            <person name="Giannone R.J."/>
            <person name="Griffen A.L."/>
            <person name="Guss A.M."/>
            <person name="Hettich R.L."/>
            <person name="Joshi S.S."/>
            <person name="Mokrzan E.M."/>
            <person name="Martin R.K."/>
            <person name="Zhulin I.B."/>
            <person name="Leys E.J."/>
            <person name="Podar M."/>
        </authorList>
    </citation>
    <scope>NUCLEOTIDE SEQUENCE [LARGE SCALE GENOMIC DNA]</scope>
    <source>
        <strain evidence="13 14">ORNL</strain>
    </source>
</reference>
<keyword evidence="14" id="KW-1185">Reference proteome</keyword>
<dbReference type="PANTHER" id="PTHR33694:SF1">
    <property type="entry name" value="UDP-3-O-ACYL-N-ACETYLGLUCOSAMINE DEACETYLASE 1, MITOCHONDRIAL-RELATED"/>
    <property type="match status" value="1"/>
</dbReference>
<evidence type="ECO:0000256" key="6">
    <source>
        <dbReference type="ARBA" id="ARBA00022556"/>
    </source>
</evidence>
<dbReference type="GO" id="GO:0046872">
    <property type="term" value="F:metal ion binding"/>
    <property type="evidence" value="ECO:0007669"/>
    <property type="project" value="UniProtKB-KW"/>
</dbReference>
<proteinExistence type="inferred from homology"/>
<gene>
    <name evidence="12" type="primary">lpxC</name>
    <name evidence="13" type="ORF">CAY53_02650</name>
</gene>
<feature type="binding site" evidence="12">
    <location>
        <position position="242"/>
    </location>
    <ligand>
        <name>Zn(2+)</name>
        <dbReference type="ChEBI" id="CHEBI:29105"/>
    </ligand>
</feature>
<evidence type="ECO:0000256" key="12">
    <source>
        <dbReference type="HAMAP-Rule" id="MF_00388"/>
    </source>
</evidence>
<evidence type="ECO:0000256" key="8">
    <source>
        <dbReference type="ARBA" id="ARBA00022801"/>
    </source>
</evidence>
<protein>
    <recommendedName>
        <fullName evidence="4 12">UDP-3-O-acyl-N-acetylglucosamine deacetylase</fullName>
        <shortName evidence="12">UDP-3-O-acyl-GlcNAc deacetylase</shortName>
        <ecNumber evidence="4 12">3.5.1.108</ecNumber>
    </recommendedName>
    <alternativeName>
        <fullName evidence="12">UDP-3-O-[R-3-hydroxymyristoyl]-N-acetylglucosamine deacetylase</fullName>
    </alternativeName>
</protein>
<keyword evidence="10 12" id="KW-0443">Lipid metabolism</keyword>
<evidence type="ECO:0000256" key="7">
    <source>
        <dbReference type="ARBA" id="ARBA00022723"/>
    </source>
</evidence>
<comment type="pathway">
    <text evidence="3 12">Glycolipid biosynthesis; lipid IV(A) biosynthesis; lipid IV(A) from (3R)-3-hydroxytetradecanoyl-[acyl-carrier-protein] and UDP-N-acetyl-alpha-D-glucosamine: step 2/6.</text>
</comment>
<dbReference type="Gene3D" id="3.30.1700.10">
    <property type="entry name" value="lpxc deacetylase, domain 2"/>
    <property type="match status" value="1"/>
</dbReference>
<feature type="binding site" evidence="12">
    <location>
        <position position="83"/>
    </location>
    <ligand>
        <name>Zn(2+)</name>
        <dbReference type="ChEBI" id="CHEBI:29105"/>
    </ligand>
</feature>
<keyword evidence="8 12" id="KW-0378">Hydrolase</keyword>
<feature type="binding site" evidence="12">
    <location>
        <position position="246"/>
    </location>
    <ligand>
        <name>Zn(2+)</name>
        <dbReference type="ChEBI" id="CHEBI:29105"/>
    </ligand>
</feature>
<keyword evidence="6 12" id="KW-0441">Lipid A biosynthesis</keyword>
<dbReference type="RefSeq" id="WP_104935812.1">
    <property type="nucleotide sequence ID" value="NZ_CP021255.1"/>
</dbReference>
<organism evidence="13 14">
    <name type="scientific">Desulfobulbus oralis</name>
    <dbReference type="NCBI Taxonomy" id="1986146"/>
    <lineage>
        <taxon>Bacteria</taxon>
        <taxon>Pseudomonadati</taxon>
        <taxon>Thermodesulfobacteriota</taxon>
        <taxon>Desulfobulbia</taxon>
        <taxon>Desulfobulbales</taxon>
        <taxon>Desulfobulbaceae</taxon>
        <taxon>Desulfobulbus</taxon>
    </lineage>
</organism>
<dbReference type="EC" id="3.5.1.108" evidence="4 12"/>
<dbReference type="Proteomes" id="UP000239867">
    <property type="component" value="Chromosome"/>
</dbReference>
<evidence type="ECO:0000256" key="1">
    <source>
        <dbReference type="ARBA" id="ARBA00001947"/>
    </source>
</evidence>
<evidence type="ECO:0000313" key="13">
    <source>
        <dbReference type="EMBL" id="AVD70509.1"/>
    </source>
</evidence>
<evidence type="ECO:0000256" key="10">
    <source>
        <dbReference type="ARBA" id="ARBA00023098"/>
    </source>
</evidence>
<keyword evidence="9 12" id="KW-0862">Zinc</keyword>
<dbReference type="InterPro" id="IPR011334">
    <property type="entry name" value="UDP-acyl_GlcNac_deAcase_C"/>
</dbReference>
<name>A0A2L1GLG1_9BACT</name>
<dbReference type="GO" id="GO:0016020">
    <property type="term" value="C:membrane"/>
    <property type="evidence" value="ECO:0007669"/>
    <property type="project" value="GOC"/>
</dbReference>
<evidence type="ECO:0000256" key="9">
    <source>
        <dbReference type="ARBA" id="ARBA00022833"/>
    </source>
</evidence>
<dbReference type="GO" id="GO:0009245">
    <property type="term" value="P:lipid A biosynthetic process"/>
    <property type="evidence" value="ECO:0007669"/>
    <property type="project" value="UniProtKB-UniRule"/>
</dbReference>
<dbReference type="GO" id="GO:0103117">
    <property type="term" value="F:UDP-3-O-acyl-N-acetylglucosamine deacetylase activity"/>
    <property type="evidence" value="ECO:0007669"/>
    <property type="project" value="UniProtKB-UniRule"/>
</dbReference>
<comment type="similarity">
    <text evidence="12">Belongs to the LpxC family.</text>
</comment>
<evidence type="ECO:0000256" key="2">
    <source>
        <dbReference type="ARBA" id="ARBA00002923"/>
    </source>
</evidence>
<dbReference type="InterPro" id="IPR015870">
    <property type="entry name" value="UDP-acyl_N-AcGlcN_deAcase_N"/>
</dbReference>
<evidence type="ECO:0000256" key="4">
    <source>
        <dbReference type="ARBA" id="ARBA00012745"/>
    </source>
</evidence>
<keyword evidence="7 12" id="KW-0479">Metal-binding</keyword>
<dbReference type="OrthoDB" id="9802746at2"/>
<evidence type="ECO:0000256" key="5">
    <source>
        <dbReference type="ARBA" id="ARBA00022516"/>
    </source>
</evidence>
<dbReference type="UniPathway" id="UPA00359">
    <property type="reaction ID" value="UER00478"/>
</dbReference>
<dbReference type="InterPro" id="IPR004463">
    <property type="entry name" value="UDP-acyl_GlcNac_deAcase"/>
</dbReference>
<dbReference type="Pfam" id="PF03331">
    <property type="entry name" value="LpxC"/>
    <property type="match status" value="1"/>
</dbReference>
<dbReference type="EMBL" id="CP021255">
    <property type="protein sequence ID" value="AVD70509.1"/>
    <property type="molecule type" value="Genomic_DNA"/>
</dbReference>
<sequence length="296" mass="33227">METTLEQHQYTLRQPAFCTGIGLHSGQKVRIGIYPAPVDSGISFVRTDLSRQPVIPARYDLVGATMLATRLSEGQTQVSTVEHLMATLRGLGIDNARVTVDNREVPIMDGSAWPFVEALQQAGRSRQDAERRYLRITKPLEYREKGKSMRVEPDDDFNISCTIDFEADLIKTQHYDATVNRRNFIDNIAKARTFGYVEQVEELWQNGLALGGSLDNVVAIHWNRRSVLNEGGLRYQDEFVRHKILDLIGDAALAGAPILGHITATCSGHSLHQAFLRKLFANPDCWDYVTCSQMAH</sequence>
<comment type="cofactor">
    <cofactor evidence="1 12">
        <name>Zn(2+)</name>
        <dbReference type="ChEBI" id="CHEBI:29105"/>
    </cofactor>
</comment>
<comment type="function">
    <text evidence="2 12">Catalyzes the hydrolysis of UDP-3-O-myristoyl-N-acetylglucosamine to form UDP-3-O-myristoylglucosamine and acetate, the committed step in lipid A biosynthesis.</text>
</comment>
<dbReference type="KEGG" id="deo:CAY53_02650"/>
<comment type="catalytic activity">
    <reaction evidence="11 12">
        <text>a UDP-3-O-[(3R)-3-hydroxyacyl]-N-acetyl-alpha-D-glucosamine + H2O = a UDP-3-O-[(3R)-3-hydroxyacyl]-alpha-D-glucosamine + acetate</text>
        <dbReference type="Rhea" id="RHEA:67816"/>
        <dbReference type="ChEBI" id="CHEBI:15377"/>
        <dbReference type="ChEBI" id="CHEBI:30089"/>
        <dbReference type="ChEBI" id="CHEBI:137740"/>
        <dbReference type="ChEBI" id="CHEBI:173225"/>
        <dbReference type="EC" id="3.5.1.108"/>
    </reaction>
</comment>
<dbReference type="SUPFAM" id="SSF54211">
    <property type="entry name" value="Ribosomal protein S5 domain 2-like"/>
    <property type="match status" value="2"/>
</dbReference>
<dbReference type="Gene3D" id="3.30.230.20">
    <property type="entry name" value="lpxc deacetylase, domain 1"/>
    <property type="match status" value="1"/>
</dbReference>
<evidence type="ECO:0000256" key="11">
    <source>
        <dbReference type="ARBA" id="ARBA00024535"/>
    </source>
</evidence>
<dbReference type="InterPro" id="IPR020568">
    <property type="entry name" value="Ribosomal_Su5_D2-typ_SF"/>
</dbReference>
<dbReference type="NCBIfam" id="TIGR00325">
    <property type="entry name" value="lpxC"/>
    <property type="match status" value="1"/>
</dbReference>
<dbReference type="AlphaFoldDB" id="A0A2L1GLG1"/>
<dbReference type="PANTHER" id="PTHR33694">
    <property type="entry name" value="UDP-3-O-ACYL-N-ACETYLGLUCOSAMINE DEACETYLASE 1, MITOCHONDRIAL-RELATED"/>
    <property type="match status" value="1"/>
</dbReference>
<accession>A0A2L1GLG1</accession>
<evidence type="ECO:0000256" key="3">
    <source>
        <dbReference type="ARBA" id="ARBA00005002"/>
    </source>
</evidence>